<evidence type="ECO:0000256" key="3">
    <source>
        <dbReference type="ARBA" id="ARBA00022801"/>
    </source>
</evidence>
<gene>
    <name evidence="9" type="ORF">EHV08_05040</name>
</gene>
<keyword evidence="5 7" id="KW-0472">Membrane</keyword>
<accession>A0A3S0PUB9</accession>
<keyword evidence="2" id="KW-0547">Nucleotide-binding</keyword>
<evidence type="ECO:0000259" key="8">
    <source>
        <dbReference type="Pfam" id="PF00350"/>
    </source>
</evidence>
<keyword evidence="10" id="KW-1185">Reference proteome</keyword>
<keyword evidence="3" id="KW-0378">Hydrolase</keyword>
<dbReference type="PANTHER" id="PTHR10465">
    <property type="entry name" value="TRANSMEMBRANE GTPASE FZO1"/>
    <property type="match status" value="1"/>
</dbReference>
<dbReference type="Proteomes" id="UP000278983">
    <property type="component" value="Unassembled WGS sequence"/>
</dbReference>
<evidence type="ECO:0000256" key="7">
    <source>
        <dbReference type="SAM" id="Phobius"/>
    </source>
</evidence>
<evidence type="ECO:0000256" key="6">
    <source>
        <dbReference type="SAM" id="Coils"/>
    </source>
</evidence>
<name>A0A3S0PUB9_9BACT</name>
<dbReference type="PANTHER" id="PTHR10465:SF0">
    <property type="entry name" value="SARCALUMENIN"/>
    <property type="match status" value="1"/>
</dbReference>
<feature type="domain" description="Dynamin N-terminal" evidence="8">
    <location>
        <begin position="119"/>
        <end position="276"/>
    </location>
</feature>
<sequence>MNETLKQIRINALQYSEKDMAIKLDMSLSDYKKIEDITPIDINLLSKLAKAVGKPIENLIDAQKQELKFDIDDAFQTVDEFKNKLNGFVKQSESTEGSPNLDLHKLLNTVNKMTRKPRVAFVGRSDVGKSSLINTLIGSKTLPEAWTPTTSIIVYVKHSSDKPKYCSNNVMVFKSDENTNIWDDTKLSDQEYTKSFCIAEGDYKILEDYGARQGSKFEDSDASSAVVFVESDILNNCDLIDLPGYGTKDREEDDSLLKKNQNVDVLVYMSVANGFMRGDDINWLQGELPNLAPIALNNRQLKPLSNLYIVASQAHTVSNGSIDALETILQKGADRFEKTLSSNYWNNLGQDTTSNDFRCRFFTYSKDQKSLRTKFENDLRSLLIKLPEIIKNSVVDYVKEYVKNEKTCSEKELRSSREILSKREEKKKELEEIKAKEPQRINDNENRKANIIKKIKDLSHEASVDITNCYNKILTVENIIKIIEKNYWSNKEEDNKQLSAKLSNLLNDSYTSVLKNYSKELSEDIDKFLENLKSSITMSLNKDGVDVGANFNVKVSFITSLEGPATCGALSVWASSLGKLGTSILVSKGVSVLSAMGISLGGTTAAYAAIAALGGSPVVLAIRLAAILASFVYVLFFGDRRIEIAKRIIKEYDKNKVLSNYLSQNSKYWSDTEVAFSTAANKLEKDFEDYIASLDKDINTSDDDNINLKIVSEERKIRVYDSLLNNL</sequence>
<feature type="transmembrane region" description="Helical" evidence="7">
    <location>
        <begin position="589"/>
        <end position="612"/>
    </location>
</feature>
<dbReference type="SUPFAM" id="SSF52540">
    <property type="entry name" value="P-loop containing nucleoside triphosphate hydrolases"/>
    <property type="match status" value="1"/>
</dbReference>
<dbReference type="InterPro" id="IPR027417">
    <property type="entry name" value="P-loop_NTPase"/>
</dbReference>
<dbReference type="GO" id="GO:0016020">
    <property type="term" value="C:membrane"/>
    <property type="evidence" value="ECO:0007669"/>
    <property type="project" value="UniProtKB-SubCell"/>
</dbReference>
<evidence type="ECO:0000313" key="9">
    <source>
        <dbReference type="EMBL" id="RUL59190.1"/>
    </source>
</evidence>
<evidence type="ECO:0000256" key="4">
    <source>
        <dbReference type="ARBA" id="ARBA00023134"/>
    </source>
</evidence>
<dbReference type="AlphaFoldDB" id="A0A3S0PUB9"/>
<keyword evidence="7" id="KW-1133">Transmembrane helix</keyword>
<dbReference type="EMBL" id="RYYU01000001">
    <property type="protein sequence ID" value="RUL59190.1"/>
    <property type="molecule type" value="Genomic_DNA"/>
</dbReference>
<proteinExistence type="predicted"/>
<dbReference type="RefSeq" id="WP_126678360.1">
    <property type="nucleotide sequence ID" value="NZ_RYYU01000001.1"/>
</dbReference>
<dbReference type="InterPro" id="IPR045063">
    <property type="entry name" value="Dynamin_N"/>
</dbReference>
<keyword evidence="4" id="KW-0342">GTP-binding</keyword>
<evidence type="ECO:0000313" key="10">
    <source>
        <dbReference type="Proteomes" id="UP000278983"/>
    </source>
</evidence>
<dbReference type="GO" id="GO:0005525">
    <property type="term" value="F:GTP binding"/>
    <property type="evidence" value="ECO:0007669"/>
    <property type="project" value="UniProtKB-KW"/>
</dbReference>
<feature type="coiled-coil region" evidence="6">
    <location>
        <begin position="413"/>
        <end position="461"/>
    </location>
</feature>
<dbReference type="GO" id="GO:0003924">
    <property type="term" value="F:GTPase activity"/>
    <property type="evidence" value="ECO:0007669"/>
    <property type="project" value="InterPro"/>
</dbReference>
<comment type="subcellular location">
    <subcellularLocation>
        <location evidence="1">Membrane</location>
    </subcellularLocation>
</comment>
<evidence type="ECO:0000256" key="2">
    <source>
        <dbReference type="ARBA" id="ARBA00022741"/>
    </source>
</evidence>
<dbReference type="InterPro" id="IPR027094">
    <property type="entry name" value="Mitofusin_fam"/>
</dbReference>
<reference evidence="9 10" key="1">
    <citation type="submission" date="2018-12" db="EMBL/GenBank/DDBJ databases">
        <title>Genome sequencing of Prevotella sp. KCOM 3155 (= JS262).</title>
        <authorList>
            <person name="Kook J.-K."/>
            <person name="Park S.-N."/>
            <person name="Lim Y.K."/>
        </authorList>
    </citation>
    <scope>NUCLEOTIDE SEQUENCE [LARGE SCALE GENOMIC DNA]</scope>
    <source>
        <strain evidence="9 10">KCOM 3155</strain>
    </source>
</reference>
<feature type="transmembrane region" description="Helical" evidence="7">
    <location>
        <begin position="618"/>
        <end position="638"/>
    </location>
</feature>
<comment type="caution">
    <text evidence="9">The sequence shown here is derived from an EMBL/GenBank/DDBJ whole genome shotgun (WGS) entry which is preliminary data.</text>
</comment>
<dbReference type="Gene3D" id="3.40.50.300">
    <property type="entry name" value="P-loop containing nucleotide triphosphate hydrolases"/>
    <property type="match status" value="1"/>
</dbReference>
<dbReference type="OrthoDB" id="9816479at2"/>
<evidence type="ECO:0000256" key="1">
    <source>
        <dbReference type="ARBA" id="ARBA00004370"/>
    </source>
</evidence>
<organism evidence="9 10">
    <name type="scientific">Prevotella koreensis</name>
    <dbReference type="NCBI Taxonomy" id="2490854"/>
    <lineage>
        <taxon>Bacteria</taxon>
        <taxon>Pseudomonadati</taxon>
        <taxon>Bacteroidota</taxon>
        <taxon>Bacteroidia</taxon>
        <taxon>Bacteroidales</taxon>
        <taxon>Prevotellaceae</taxon>
        <taxon>Prevotella</taxon>
    </lineage>
</organism>
<evidence type="ECO:0000256" key="5">
    <source>
        <dbReference type="ARBA" id="ARBA00023136"/>
    </source>
</evidence>
<keyword evidence="6" id="KW-0175">Coiled coil</keyword>
<keyword evidence="7" id="KW-0812">Transmembrane</keyword>
<dbReference type="Pfam" id="PF00350">
    <property type="entry name" value="Dynamin_N"/>
    <property type="match status" value="1"/>
</dbReference>
<protein>
    <recommendedName>
        <fullName evidence="8">Dynamin N-terminal domain-containing protein</fullName>
    </recommendedName>
</protein>